<reference evidence="3" key="2">
    <citation type="submission" date="2025-09" db="UniProtKB">
        <authorList>
            <consortium name="Ensembl"/>
        </authorList>
    </citation>
    <scope>IDENTIFICATION</scope>
</reference>
<accession>A0A7N8WS23</accession>
<feature type="compositionally biased region" description="Low complexity" evidence="2">
    <location>
        <begin position="15"/>
        <end position="26"/>
    </location>
</feature>
<sequence>MRNLLLKQCRETLTPLSPSKKQSPSKRGQQEGRSSLPAFQDLVPMIHNQPEYIQHLEAEVKFCKEELEGMKQRIRVVVVENEKLHSELKSKAVDESLKDFTIRNSMVAYSFYLLFIYQEQLKVIYQAQIESLEAQVISLRRDLSVSQKECEEMKVRLRHREKQAANALRADGAPHVAGLCLKCAQHEAVLAGTHTNLHVQAIDRLTKERDELLVALRAVRASQQEAQQREWSACLQVKQAVEMAEEANLHKARVEVQFEQLSKELVRQREQLQQEAQSLQKRLAEAREEGRAEARYKKDELAHTVSSLSQHVAELEGQLDKAHRDKNSLTNQLEDTLCKLTTQEQDNTKVCVDLRYQLNQAQLKKEEAERELRELNSKSSRQMEKATQEVERLSSELVGCRQHLEAVQKDGSQWQAEALSLAEQLANAQRQLHLTRQDKESAERAHEEKLASVTLLVRERERETAVLLEQTEAQHERRELDGLLSSQNSLIRKLKEECCKLGVKLGELTENSRSGLEQLSLEKQHLEETVKSLRARCSDMEEQCVQHGRMHQRMKGRLQQLDRHCQSSAQQVCELLAKQNQLMQERNTLTEEMQNLRIEFPNTRRLDALST</sequence>
<evidence type="ECO:0000313" key="3">
    <source>
        <dbReference type="Ensembl" id="ENSMAMP00000040816.1"/>
    </source>
</evidence>
<dbReference type="InterPro" id="IPR031887">
    <property type="entry name" value="SDCCAG8"/>
</dbReference>
<dbReference type="Ensembl" id="ENSMAMT00000043251.1">
    <property type="protein sequence ID" value="ENSMAMP00000040816.1"/>
    <property type="gene ID" value="ENSMAMG00000021747.2"/>
</dbReference>
<name>A0A7N8WS23_9TELE</name>
<evidence type="ECO:0000256" key="1">
    <source>
        <dbReference type="SAM" id="Coils"/>
    </source>
</evidence>
<reference evidence="3" key="1">
    <citation type="submission" date="2025-08" db="UniProtKB">
        <authorList>
            <consortium name="Ensembl"/>
        </authorList>
    </citation>
    <scope>IDENTIFICATION</scope>
</reference>
<keyword evidence="1" id="KW-0175">Coiled coil</keyword>
<dbReference type="GO" id="GO:0030010">
    <property type="term" value="P:establishment of cell polarity"/>
    <property type="evidence" value="ECO:0007669"/>
    <property type="project" value="TreeGrafter"/>
</dbReference>
<dbReference type="Pfam" id="PF15964">
    <property type="entry name" value="CCCAP"/>
    <property type="match status" value="2"/>
</dbReference>
<keyword evidence="4" id="KW-1185">Reference proteome</keyword>
<evidence type="ECO:0000313" key="4">
    <source>
        <dbReference type="Proteomes" id="UP000261640"/>
    </source>
</evidence>
<dbReference type="GO" id="GO:0005813">
    <property type="term" value="C:centrosome"/>
    <property type="evidence" value="ECO:0007669"/>
    <property type="project" value="InterPro"/>
</dbReference>
<evidence type="ECO:0000256" key="2">
    <source>
        <dbReference type="SAM" id="MobiDB-lite"/>
    </source>
</evidence>
<dbReference type="GO" id="GO:0005814">
    <property type="term" value="C:centriole"/>
    <property type="evidence" value="ECO:0007669"/>
    <property type="project" value="TreeGrafter"/>
</dbReference>
<organism evidence="3 4">
    <name type="scientific">Mastacembelus armatus</name>
    <name type="common">zig-zag eel</name>
    <dbReference type="NCBI Taxonomy" id="205130"/>
    <lineage>
        <taxon>Eukaryota</taxon>
        <taxon>Metazoa</taxon>
        <taxon>Chordata</taxon>
        <taxon>Craniata</taxon>
        <taxon>Vertebrata</taxon>
        <taxon>Euteleostomi</taxon>
        <taxon>Actinopterygii</taxon>
        <taxon>Neopterygii</taxon>
        <taxon>Teleostei</taxon>
        <taxon>Neoteleostei</taxon>
        <taxon>Acanthomorphata</taxon>
        <taxon>Anabantaria</taxon>
        <taxon>Synbranchiformes</taxon>
        <taxon>Mastacembelidae</taxon>
        <taxon>Mastacembelus</taxon>
    </lineage>
</organism>
<feature type="coiled-coil region" evidence="1">
    <location>
        <begin position="516"/>
        <end position="543"/>
    </location>
</feature>
<feature type="coiled-coil region" evidence="1">
    <location>
        <begin position="202"/>
        <end position="445"/>
    </location>
</feature>
<feature type="region of interest" description="Disordered" evidence="2">
    <location>
        <begin position="13"/>
        <end position="34"/>
    </location>
</feature>
<proteinExistence type="predicted"/>
<dbReference type="PANTHER" id="PTHR34343">
    <property type="entry name" value="SEROLOGICALLY DEFINED COLON CANCER ANTIGEN 8"/>
    <property type="match status" value="1"/>
</dbReference>
<dbReference type="GeneTree" id="ENSGT00940000164292"/>
<dbReference type="Proteomes" id="UP000261640">
    <property type="component" value="Unplaced"/>
</dbReference>
<dbReference type="GO" id="GO:0035148">
    <property type="term" value="P:tube formation"/>
    <property type="evidence" value="ECO:0007669"/>
    <property type="project" value="TreeGrafter"/>
</dbReference>
<dbReference type="GO" id="GO:0001764">
    <property type="term" value="P:neuron migration"/>
    <property type="evidence" value="ECO:0007669"/>
    <property type="project" value="TreeGrafter"/>
</dbReference>
<dbReference type="AlphaFoldDB" id="A0A7N8WS23"/>
<dbReference type="PANTHER" id="PTHR34343:SF1">
    <property type="entry name" value="SEROLOGICALLY DEFINED COLON CANCER ANTIGEN 8"/>
    <property type="match status" value="1"/>
</dbReference>
<protein>
    <submittedName>
        <fullName evidence="3">SHH signaling and ciliogenesis regulator sdccag8</fullName>
    </submittedName>
</protein>
<feature type="coiled-coil region" evidence="1">
    <location>
        <begin position="122"/>
        <end position="149"/>
    </location>
</feature>
<dbReference type="GO" id="GO:0007098">
    <property type="term" value="P:centrosome cycle"/>
    <property type="evidence" value="ECO:0007669"/>
    <property type="project" value="InterPro"/>
</dbReference>